<name>A0A3A2Z2Y8_9EURO</name>
<comment type="caution">
    <text evidence="1">The sequence shown here is derived from an EMBL/GenBank/DDBJ whole genome shotgun (WGS) entry which is preliminary data.</text>
</comment>
<dbReference type="EMBL" id="MVGC01003832">
    <property type="protein sequence ID" value="RJE16573.1"/>
    <property type="molecule type" value="Genomic_DNA"/>
</dbReference>
<gene>
    <name evidence="1" type="ORF">PHISCL_11090</name>
</gene>
<organism evidence="1 2">
    <name type="scientific">Aspergillus sclerotialis</name>
    <dbReference type="NCBI Taxonomy" id="2070753"/>
    <lineage>
        <taxon>Eukaryota</taxon>
        <taxon>Fungi</taxon>
        <taxon>Dikarya</taxon>
        <taxon>Ascomycota</taxon>
        <taxon>Pezizomycotina</taxon>
        <taxon>Eurotiomycetes</taxon>
        <taxon>Eurotiomycetidae</taxon>
        <taxon>Eurotiales</taxon>
        <taxon>Aspergillaceae</taxon>
        <taxon>Aspergillus</taxon>
        <taxon>Aspergillus subgen. Polypaecilum</taxon>
    </lineage>
</organism>
<dbReference type="STRING" id="2070753.A0A3A2Z2Y8"/>
<dbReference type="OrthoDB" id="430354at2759"/>
<protein>
    <submittedName>
        <fullName evidence="1">Uncharacterized protein</fullName>
    </submittedName>
</protein>
<evidence type="ECO:0000313" key="1">
    <source>
        <dbReference type="EMBL" id="RJE16573.1"/>
    </source>
</evidence>
<reference evidence="2" key="1">
    <citation type="submission" date="2017-02" db="EMBL/GenBank/DDBJ databases">
        <authorList>
            <person name="Tafer H."/>
            <person name="Lopandic K."/>
        </authorList>
    </citation>
    <scope>NUCLEOTIDE SEQUENCE [LARGE SCALE GENOMIC DNA]</scope>
    <source>
        <strain evidence="2">CBS 366.77</strain>
    </source>
</reference>
<dbReference type="Proteomes" id="UP000266188">
    <property type="component" value="Unassembled WGS sequence"/>
</dbReference>
<keyword evidence="2" id="KW-1185">Reference proteome</keyword>
<proteinExistence type="predicted"/>
<sequence length="53" mass="6309">MEGRDLLRAVEGTGKEKLREMGLRVREYKKFFEAWEELHLTFDDEGGSYVRDD</sequence>
<dbReference type="AlphaFoldDB" id="A0A3A2Z2Y8"/>
<feature type="non-terminal residue" evidence="1">
    <location>
        <position position="53"/>
    </location>
</feature>
<accession>A0A3A2Z2Y8</accession>
<evidence type="ECO:0000313" key="2">
    <source>
        <dbReference type="Proteomes" id="UP000266188"/>
    </source>
</evidence>